<gene>
    <name evidence="2" type="primary">59</name>
    <name evidence="2" type="ORF">SEA_EMALYN_59</name>
</gene>
<protein>
    <submittedName>
        <fullName evidence="2">Uncharacterized protein</fullName>
    </submittedName>
</protein>
<dbReference type="EMBL" id="KU963260">
    <property type="protein sequence ID" value="AMS03628.1"/>
    <property type="molecule type" value="Genomic_DNA"/>
</dbReference>
<keyword evidence="3" id="KW-1185">Reference proteome</keyword>
<evidence type="ECO:0000313" key="3">
    <source>
        <dbReference type="Proteomes" id="UP000204189"/>
    </source>
</evidence>
<evidence type="ECO:0000313" key="2">
    <source>
        <dbReference type="EMBL" id="AMS03628.1"/>
    </source>
</evidence>
<dbReference type="Proteomes" id="UP000204189">
    <property type="component" value="Segment"/>
</dbReference>
<dbReference type="KEGG" id="vg:29123914"/>
<organism evidence="2 3">
    <name type="scientific">Gordonia phage Emalyn</name>
    <dbReference type="NCBI Taxonomy" id="1821552"/>
    <lineage>
        <taxon>Viruses</taxon>
        <taxon>Duplodnaviria</taxon>
        <taxon>Heunggongvirae</taxon>
        <taxon>Uroviricota</taxon>
        <taxon>Caudoviricetes</taxon>
        <taxon>Emalynvirus</taxon>
        <taxon>Emalynvirus emalyn</taxon>
    </lineage>
</organism>
<sequence>MIDDDIRDIFALRDHGDIHARDLYQYIVVERGWGRDAYNDAKKRLKLKGTRRGDQYWYHSPAASDVRHLMVTQMREWVKKTEDWDHFKAEIQAAVREVKKNPHPPRARYMYGNGDYPKNGRSASTRKRRFT</sequence>
<dbReference type="GeneID" id="29123914"/>
<accession>A0A142KBZ5</accession>
<reference evidence="3" key="1">
    <citation type="submission" date="2016-03" db="EMBL/GenBank/DDBJ databases">
        <authorList>
            <person name="Ploux O."/>
        </authorList>
    </citation>
    <scope>NUCLEOTIDE SEQUENCE [LARGE SCALE GENOMIC DNA]</scope>
</reference>
<name>A0A142KBZ5_9CAUD</name>
<evidence type="ECO:0000256" key="1">
    <source>
        <dbReference type="SAM" id="MobiDB-lite"/>
    </source>
</evidence>
<proteinExistence type="predicted"/>
<feature type="region of interest" description="Disordered" evidence="1">
    <location>
        <begin position="100"/>
        <end position="131"/>
    </location>
</feature>
<dbReference type="RefSeq" id="YP_009301500.1">
    <property type="nucleotide sequence ID" value="NC_031234.1"/>
</dbReference>